<evidence type="ECO:0000256" key="11">
    <source>
        <dbReference type="RuleBase" id="RU364134"/>
    </source>
</evidence>
<evidence type="ECO:0000259" key="15">
    <source>
        <dbReference type="Pfam" id="PF18296"/>
    </source>
</evidence>
<dbReference type="InterPro" id="IPR021643">
    <property type="entry name" value="Mediator_Med13_N"/>
</dbReference>
<protein>
    <recommendedName>
        <fullName evidence="3 11">Mediator of RNA polymerase II transcription subunit 13</fullName>
    </recommendedName>
    <alternativeName>
        <fullName evidence="10 11">Mediator complex subunit 13</fullName>
    </alternativeName>
</protein>
<comment type="function">
    <text evidence="9 11">Component of the SRB8-11 complex. The SRB8-11 complex is a regulatory module of the Mediator complex which is itself involved in regulation of basal and activated RNA polymerase II-dependent transcription. The SRB8-11 complex may be involved in the transcriptional repression of a subset of genes regulated by Mediator. It may inhibit the association of the Mediator complex with RNA polymerase II to form the holoenzyme complex.</text>
</comment>
<evidence type="ECO:0000256" key="7">
    <source>
        <dbReference type="ARBA" id="ARBA00023163"/>
    </source>
</evidence>
<evidence type="ECO:0000256" key="10">
    <source>
        <dbReference type="ARBA" id="ARBA00032008"/>
    </source>
</evidence>
<evidence type="ECO:0000256" key="3">
    <source>
        <dbReference type="ARBA" id="ARBA00019618"/>
    </source>
</evidence>
<feature type="compositionally biased region" description="Basic and acidic residues" evidence="12">
    <location>
        <begin position="556"/>
        <end position="579"/>
    </location>
</feature>
<gene>
    <name evidence="16" type="ORF">LIPSTDRAFT_76029</name>
</gene>
<feature type="region of interest" description="Disordered" evidence="12">
    <location>
        <begin position="1141"/>
        <end position="1181"/>
    </location>
</feature>
<dbReference type="GO" id="GO:0016592">
    <property type="term" value="C:mediator complex"/>
    <property type="evidence" value="ECO:0007669"/>
    <property type="project" value="InterPro"/>
</dbReference>
<dbReference type="PANTHER" id="PTHR48249:SF3">
    <property type="entry name" value="MEDIATOR OF RNA POLYMERASE II TRANSCRIPTION SUBUNIT 13"/>
    <property type="match status" value="1"/>
</dbReference>
<feature type="region of interest" description="Disordered" evidence="12">
    <location>
        <begin position="526"/>
        <end position="585"/>
    </location>
</feature>
<feature type="compositionally biased region" description="Polar residues" evidence="12">
    <location>
        <begin position="1152"/>
        <end position="1163"/>
    </location>
</feature>
<dbReference type="OrthoDB" id="103819at2759"/>
<dbReference type="Pfam" id="PF06333">
    <property type="entry name" value="Med13_C"/>
    <property type="match status" value="1"/>
</dbReference>
<keyword evidence="6 11" id="KW-0010">Activator</keyword>
<evidence type="ECO:0000256" key="1">
    <source>
        <dbReference type="ARBA" id="ARBA00004123"/>
    </source>
</evidence>
<feature type="compositionally biased region" description="Polar residues" evidence="12">
    <location>
        <begin position="301"/>
        <end position="322"/>
    </location>
</feature>
<dbReference type="GO" id="GO:0003713">
    <property type="term" value="F:transcription coactivator activity"/>
    <property type="evidence" value="ECO:0007669"/>
    <property type="project" value="TreeGrafter"/>
</dbReference>
<organism evidence="16 17">
    <name type="scientific">Lipomyces starkeyi NRRL Y-11557</name>
    <dbReference type="NCBI Taxonomy" id="675824"/>
    <lineage>
        <taxon>Eukaryota</taxon>
        <taxon>Fungi</taxon>
        <taxon>Dikarya</taxon>
        <taxon>Ascomycota</taxon>
        <taxon>Saccharomycotina</taxon>
        <taxon>Lipomycetes</taxon>
        <taxon>Lipomycetales</taxon>
        <taxon>Lipomycetaceae</taxon>
        <taxon>Lipomyces</taxon>
    </lineage>
</organism>
<feature type="region of interest" description="Disordered" evidence="12">
    <location>
        <begin position="298"/>
        <end position="361"/>
    </location>
</feature>
<dbReference type="Pfam" id="PF11597">
    <property type="entry name" value="Med13_N"/>
    <property type="match status" value="1"/>
</dbReference>
<feature type="domain" description="Mediator complex subunit Med13 N-terminal" evidence="14">
    <location>
        <begin position="4"/>
        <end position="263"/>
    </location>
</feature>
<evidence type="ECO:0000256" key="9">
    <source>
        <dbReference type="ARBA" id="ARBA00025661"/>
    </source>
</evidence>
<evidence type="ECO:0000256" key="12">
    <source>
        <dbReference type="SAM" id="MobiDB-lite"/>
    </source>
</evidence>
<comment type="subunit">
    <text evidence="11">Component of the SRB8-11 complex, which itself associates with the Mediator complex.</text>
</comment>
<dbReference type="PANTHER" id="PTHR48249">
    <property type="entry name" value="MEDIATOR OF RNA POLYMERASE II TRANSCRIPTION SUBUNIT 13"/>
    <property type="match status" value="1"/>
</dbReference>
<dbReference type="GO" id="GO:0045944">
    <property type="term" value="P:positive regulation of transcription by RNA polymerase II"/>
    <property type="evidence" value="ECO:0007669"/>
    <property type="project" value="TreeGrafter"/>
</dbReference>
<dbReference type="InterPro" id="IPR041285">
    <property type="entry name" value="MID_MedPIWI"/>
</dbReference>
<dbReference type="InterPro" id="IPR051139">
    <property type="entry name" value="Mediator_complx_sub13"/>
</dbReference>
<proteinExistence type="inferred from homology"/>
<feature type="domain" description="MID" evidence="15">
    <location>
        <begin position="798"/>
        <end position="965"/>
    </location>
</feature>
<reference evidence="16 17" key="1">
    <citation type="journal article" date="2016" name="Proc. Natl. Acad. Sci. U.S.A.">
        <title>Comparative genomics of biotechnologically important yeasts.</title>
        <authorList>
            <person name="Riley R."/>
            <person name="Haridas S."/>
            <person name="Wolfe K.H."/>
            <person name="Lopes M.R."/>
            <person name="Hittinger C.T."/>
            <person name="Goeker M."/>
            <person name="Salamov A.A."/>
            <person name="Wisecaver J.H."/>
            <person name="Long T.M."/>
            <person name="Calvey C.H."/>
            <person name="Aerts A.L."/>
            <person name="Barry K.W."/>
            <person name="Choi C."/>
            <person name="Clum A."/>
            <person name="Coughlan A.Y."/>
            <person name="Deshpande S."/>
            <person name="Douglass A.P."/>
            <person name="Hanson S.J."/>
            <person name="Klenk H.-P."/>
            <person name="LaButti K.M."/>
            <person name="Lapidus A."/>
            <person name="Lindquist E.A."/>
            <person name="Lipzen A.M."/>
            <person name="Meier-Kolthoff J.P."/>
            <person name="Ohm R.A."/>
            <person name="Otillar R.P."/>
            <person name="Pangilinan J.L."/>
            <person name="Peng Y."/>
            <person name="Rokas A."/>
            <person name="Rosa C.A."/>
            <person name="Scheuner C."/>
            <person name="Sibirny A.A."/>
            <person name="Slot J.C."/>
            <person name="Stielow J.B."/>
            <person name="Sun H."/>
            <person name="Kurtzman C.P."/>
            <person name="Blackwell M."/>
            <person name="Grigoriev I.V."/>
            <person name="Jeffries T.W."/>
        </authorList>
    </citation>
    <scope>NUCLEOTIDE SEQUENCE [LARGE SCALE GENOMIC DNA]</scope>
    <source>
        <strain evidence="16 17">NRRL Y-11557</strain>
    </source>
</reference>
<evidence type="ECO:0000256" key="4">
    <source>
        <dbReference type="ARBA" id="ARBA00022491"/>
    </source>
</evidence>
<evidence type="ECO:0000256" key="6">
    <source>
        <dbReference type="ARBA" id="ARBA00023159"/>
    </source>
</evidence>
<evidence type="ECO:0000313" key="17">
    <source>
        <dbReference type="Proteomes" id="UP000094385"/>
    </source>
</evidence>
<evidence type="ECO:0000259" key="14">
    <source>
        <dbReference type="Pfam" id="PF11597"/>
    </source>
</evidence>
<evidence type="ECO:0000313" key="16">
    <source>
        <dbReference type="EMBL" id="ODQ69255.1"/>
    </source>
</evidence>
<comment type="subcellular location">
    <subcellularLocation>
        <location evidence="1 11">Nucleus</location>
    </subcellularLocation>
</comment>
<dbReference type="STRING" id="675824.A0A1E3PV09"/>
<evidence type="ECO:0000256" key="8">
    <source>
        <dbReference type="ARBA" id="ARBA00023242"/>
    </source>
</evidence>
<evidence type="ECO:0000259" key="13">
    <source>
        <dbReference type="Pfam" id="PF06333"/>
    </source>
</evidence>
<keyword evidence="8 11" id="KW-0539">Nucleus</keyword>
<dbReference type="Pfam" id="PF18296">
    <property type="entry name" value="MID_MedPIWI"/>
    <property type="match status" value="1"/>
</dbReference>
<evidence type="ECO:0000256" key="5">
    <source>
        <dbReference type="ARBA" id="ARBA00023015"/>
    </source>
</evidence>
<keyword evidence="4 11" id="KW-0678">Repressor</keyword>
<comment type="similarity">
    <text evidence="2 11">Belongs to the Mediator complex subunit 13 family.</text>
</comment>
<keyword evidence="7 11" id="KW-0804">Transcription</keyword>
<feature type="domain" description="Mediator complex subunit Med13 C-terminal" evidence="13">
    <location>
        <begin position="979"/>
        <end position="1304"/>
    </location>
</feature>
<dbReference type="Proteomes" id="UP000094385">
    <property type="component" value="Unassembled WGS sequence"/>
</dbReference>
<feature type="compositionally biased region" description="Low complexity" evidence="12">
    <location>
        <begin position="1169"/>
        <end position="1181"/>
    </location>
</feature>
<sequence>MTTSPEKNFSNVFKVGTFDQIRYRVFVDPLSRPLKILLAEWSLRQKLRTSLVAYHNKELWTFSLNEETNPAVPDSSFGLKGTKILRLNAQKLTMRIEISTGSFLPSTLTISDSTSPQVFPAAYIPLMLAFTGLVSRHLTSDYDYIPIGSVLLSPTQTLLHYSLRLISSGTLLLIPHYQHSTLCRLSSAEAEPSLDSKLVLAPNGIHARFAGKAPELPVDASTIMSNLYMSSGYRVLNEESWCKVRIEGSSTTCCWPSELCFMLPPWKSSGDVSDMEWFRMADPLDEVEEFVLSFSRRNRSTDSSPSAFSQKESASNVASQKKNAAAVYPTPPDPAQSQNRPPTAPTSADADNGEYPLSSKWNVVGDGEQSVARIGVAEEDDGLLLGDAEEVTEADFNFFDDDHNSTLFGDNSDNEMNMADHTDFLNHDMNAFNLDHIMEATTEEVAMHQQSNQMIARNKDASPVQTRQEADKIMTPPLSPLKVVAQTNTGAVIPLKRKSVFAPLTFQPNLVIALDPKYALGGRFYVPEERSDSSDTEDEGEDGSDKDYDYQVSKTPRSDRADDKHESSRTDSRRGKDQPSEDFASDANDARQLWWTLLSNSTASRDGYLMSAVPSSASRLTQSFLQKYADSSFVDIENILQTLSEFVVWDSSLLDSYIPPTESRGVCGPDFVNVLRAIFGQIQPLSLQEYALVSDGSSTPANDFQSLPDKVEESTEGREALQDFILQVDIFNVGLPSSLSTSVMASDDPIIISKPTKSVFYIDPPHFSFMRMNSVLEVLPPALRFWQIFGFAPQSGRKDVISFMIYPGSHGMASAASSFLDRLKPVYEGSSLGNFEFGNAGEYKNGLVPIGSSAQTTEEALEDMRKTCVLLGRLLTDFVDPLPNIVIFVATPFSDPASLLHISHSVFQLKQEYVDRLGGSYENAGLNVVFQLLPTDFIAGKDTLVVPPQYKLVKFALTLYDKCRPQLSNEDTLSENHYPAYTLARTRPSRIDFKVTSTPTPPPCLFVENTYVHIAYARSRDRRFVSVAWADQYGELARVKTFLVVRRDGARPRSWEDVCGEIWERTIAILPRVGGMQWRLVFAKVGTMEQDELDVWMNLASHATKNVAATFVCVEPNPSLTVLQTSDQVTAGQYYNIYSTPEATPQRHNDSPSDNCGNSSTTPGVLPESVGTPSGTTPSSSSLGLGFSSSVAYNAVGDQDAVLVDLKDETYGVIMNHKLLLDQLDMLSVRFSLASGYLVKPGPRPTGTLMSVLELSLLHSPVKPPFEGVVEDLLRQYRALACYGSASAVSDGRNGILPWHVAAVEKMQRMLCFLL</sequence>
<evidence type="ECO:0000256" key="2">
    <source>
        <dbReference type="ARBA" id="ARBA00009354"/>
    </source>
</evidence>
<keyword evidence="17" id="KW-1185">Reference proteome</keyword>
<dbReference type="InterPro" id="IPR009401">
    <property type="entry name" value="Med13_C"/>
</dbReference>
<accession>A0A1E3PV09</accession>
<name>A0A1E3PV09_LIPST</name>
<keyword evidence="5 11" id="KW-0805">Transcription regulation</keyword>
<dbReference type="EMBL" id="KV454304">
    <property type="protein sequence ID" value="ODQ69255.1"/>
    <property type="molecule type" value="Genomic_DNA"/>
</dbReference>